<dbReference type="EMBL" id="JACHHZ010000007">
    <property type="protein sequence ID" value="MBB6096386.1"/>
    <property type="molecule type" value="Genomic_DNA"/>
</dbReference>
<keyword evidence="2" id="KW-1185">Reference proteome</keyword>
<dbReference type="AlphaFoldDB" id="A0A841HU02"/>
<organism evidence="1 2">
    <name type="scientific">Povalibacter uvarum</name>
    <dbReference type="NCBI Taxonomy" id="732238"/>
    <lineage>
        <taxon>Bacteria</taxon>
        <taxon>Pseudomonadati</taxon>
        <taxon>Pseudomonadota</taxon>
        <taxon>Gammaproteobacteria</taxon>
        <taxon>Steroidobacterales</taxon>
        <taxon>Steroidobacteraceae</taxon>
        <taxon>Povalibacter</taxon>
    </lineage>
</organism>
<reference evidence="1 2" key="1">
    <citation type="submission" date="2020-08" db="EMBL/GenBank/DDBJ databases">
        <title>Genomic Encyclopedia of Type Strains, Phase IV (KMG-IV): sequencing the most valuable type-strain genomes for metagenomic binning, comparative biology and taxonomic classification.</title>
        <authorList>
            <person name="Goeker M."/>
        </authorList>
    </citation>
    <scope>NUCLEOTIDE SEQUENCE [LARGE SCALE GENOMIC DNA]</scope>
    <source>
        <strain evidence="1 2">DSM 26723</strain>
    </source>
</reference>
<dbReference type="NCBIfam" id="TIGR02595">
    <property type="entry name" value="PEP_CTERM"/>
    <property type="match status" value="1"/>
</dbReference>
<evidence type="ECO:0000313" key="2">
    <source>
        <dbReference type="Proteomes" id="UP000588068"/>
    </source>
</evidence>
<proteinExistence type="predicted"/>
<name>A0A841HU02_9GAMM</name>
<protein>
    <recommendedName>
        <fullName evidence="3">PEP-CTERM protein-sorting domain-containing protein</fullName>
    </recommendedName>
</protein>
<dbReference type="Proteomes" id="UP000588068">
    <property type="component" value="Unassembled WGS sequence"/>
</dbReference>
<dbReference type="RefSeq" id="WP_184335768.1">
    <property type="nucleotide sequence ID" value="NZ_JACHHZ010000007.1"/>
</dbReference>
<evidence type="ECO:0000313" key="1">
    <source>
        <dbReference type="EMBL" id="MBB6096386.1"/>
    </source>
</evidence>
<dbReference type="InterPro" id="IPR013424">
    <property type="entry name" value="Ice-binding_C"/>
</dbReference>
<evidence type="ECO:0008006" key="3">
    <source>
        <dbReference type="Google" id="ProtNLM"/>
    </source>
</evidence>
<sequence length="228" mass="24674">MCIWARIVAATIALSFPLLALAVPISYSFTGLLTAFNADDGSTQRTLESLSTRSITGTFSYDTDRQNVSDLTGLLRISISGDGFLFDAGYAGIEGAQSIYRDDSAALDSINFFEYYEYMLPDSLETRTTTLELFGLDLLNARTGPSDSAIDPGRFGYGLGSFWGTNWDFDQATTGLNGMFDITSLRREGVEVPEPAGAALLGAGLLLFALAQRRRTHLTRPALRTSCG</sequence>
<accession>A0A841HU02</accession>
<comment type="caution">
    <text evidence="1">The sequence shown here is derived from an EMBL/GenBank/DDBJ whole genome shotgun (WGS) entry which is preliminary data.</text>
</comment>
<gene>
    <name evidence="1" type="ORF">HNQ60_005308</name>
</gene>